<evidence type="ECO:0000313" key="3">
    <source>
        <dbReference type="Proteomes" id="UP001597090"/>
    </source>
</evidence>
<keyword evidence="3" id="KW-1185">Reference proteome</keyword>
<dbReference type="Proteomes" id="UP001597090">
    <property type="component" value="Unassembled WGS sequence"/>
</dbReference>
<dbReference type="InterPro" id="IPR032124">
    <property type="entry name" value="Phage_F116_holin"/>
</dbReference>
<keyword evidence="1" id="KW-1133">Transmembrane helix</keyword>
<evidence type="ECO:0000256" key="1">
    <source>
        <dbReference type="SAM" id="Phobius"/>
    </source>
</evidence>
<evidence type="ECO:0000313" key="2">
    <source>
        <dbReference type="EMBL" id="MFD0738256.1"/>
    </source>
</evidence>
<keyword evidence="1" id="KW-0472">Membrane</keyword>
<dbReference type="Pfam" id="PF16082">
    <property type="entry name" value="Phage_holin_2_4"/>
    <property type="match status" value="1"/>
</dbReference>
<name>A0ABW2YJH3_9GAMM</name>
<feature type="transmembrane region" description="Helical" evidence="1">
    <location>
        <begin position="34"/>
        <end position="53"/>
    </location>
</feature>
<accession>A0ABW2YJH3</accession>
<dbReference type="RefSeq" id="WP_386811188.1">
    <property type="nucleotide sequence ID" value="NZ_JBHTIH010000002.1"/>
</dbReference>
<comment type="caution">
    <text evidence="2">The sequence shown here is derived from an EMBL/GenBank/DDBJ whole genome shotgun (WGS) entry which is preliminary data.</text>
</comment>
<organism evidence="2 3">
    <name type="scientific">Lysobacter koreensis</name>
    <dbReference type="NCBI Taxonomy" id="266122"/>
    <lineage>
        <taxon>Bacteria</taxon>
        <taxon>Pseudomonadati</taxon>
        <taxon>Pseudomonadota</taxon>
        <taxon>Gammaproteobacteria</taxon>
        <taxon>Lysobacterales</taxon>
        <taxon>Lysobacteraceae</taxon>
        <taxon>Lysobacter</taxon>
    </lineage>
</organism>
<reference evidence="3" key="1">
    <citation type="journal article" date="2019" name="Int. J. Syst. Evol. Microbiol.">
        <title>The Global Catalogue of Microorganisms (GCM) 10K type strain sequencing project: providing services to taxonomists for standard genome sequencing and annotation.</title>
        <authorList>
            <consortium name="The Broad Institute Genomics Platform"/>
            <consortium name="The Broad Institute Genome Sequencing Center for Infectious Disease"/>
            <person name="Wu L."/>
            <person name="Ma J."/>
        </authorList>
    </citation>
    <scope>NUCLEOTIDE SEQUENCE [LARGE SCALE GENOMIC DNA]</scope>
    <source>
        <strain evidence="3">CCUG 55491</strain>
    </source>
</reference>
<protein>
    <submittedName>
        <fullName evidence="2">Holin</fullName>
    </submittedName>
</protein>
<proteinExistence type="predicted"/>
<dbReference type="EMBL" id="JBHTIH010000002">
    <property type="protein sequence ID" value="MFD0738256.1"/>
    <property type="molecule type" value="Genomic_DNA"/>
</dbReference>
<gene>
    <name evidence="2" type="ORF">ACFQZQ_02995</name>
</gene>
<keyword evidence="1" id="KW-0812">Transmembrane</keyword>
<sequence>MNETSDALGLLAAKTATYGGGASAFVFGLSANEVAAIVGALVAVVGLCVQVFYNRRKDRREAEYHAERMTFRAKYMEPEQSE</sequence>